<dbReference type="Proteomes" id="UP000696184">
    <property type="component" value="Unassembled WGS sequence"/>
</dbReference>
<accession>A0ABS0U9R2</accession>
<sequence>MNHEKTSFIAYEGIDGLIKNLPQIVQSISDQLSPLAILCSVCIAPVENDEDLNVRIALTDELYSYAENTEHAAAKFADLITDLVYEYEIQNRQVPNVLPR</sequence>
<dbReference type="RefSeq" id="WP_198690230.1">
    <property type="nucleotide sequence ID" value="NZ_CAWPUD010000039.1"/>
</dbReference>
<protein>
    <recommendedName>
        <fullName evidence="3">Phage protein</fullName>
    </recommendedName>
</protein>
<evidence type="ECO:0000313" key="1">
    <source>
        <dbReference type="EMBL" id="MBI6549465.1"/>
    </source>
</evidence>
<name>A0ABS0U9R2_9GAMM</name>
<evidence type="ECO:0008006" key="3">
    <source>
        <dbReference type="Google" id="ProtNLM"/>
    </source>
</evidence>
<gene>
    <name evidence="1" type="ORF">H8A87_12220</name>
</gene>
<dbReference type="EMBL" id="JACOII010000040">
    <property type="protein sequence ID" value="MBI6549465.1"/>
    <property type="molecule type" value="Genomic_DNA"/>
</dbReference>
<proteinExistence type="predicted"/>
<comment type="caution">
    <text evidence="1">The sequence shown here is derived from an EMBL/GenBank/DDBJ whole genome shotgun (WGS) entry which is preliminary data.</text>
</comment>
<evidence type="ECO:0000313" key="2">
    <source>
        <dbReference type="Proteomes" id="UP000696184"/>
    </source>
</evidence>
<keyword evidence="2" id="KW-1185">Reference proteome</keyword>
<organism evidence="1 2">
    <name type="scientific">Xenorhabdus lircayensis</name>
    <dbReference type="NCBI Taxonomy" id="2763499"/>
    <lineage>
        <taxon>Bacteria</taxon>
        <taxon>Pseudomonadati</taxon>
        <taxon>Pseudomonadota</taxon>
        <taxon>Gammaproteobacteria</taxon>
        <taxon>Enterobacterales</taxon>
        <taxon>Morganellaceae</taxon>
        <taxon>Xenorhabdus</taxon>
    </lineage>
</organism>
<reference evidence="1 2" key="1">
    <citation type="submission" date="2020-08" db="EMBL/GenBank/DDBJ databases">
        <title>Description of Xenorhabdus lircayensis sp. nov., the symbiotic bacterium associated with the entomopathogenic nematode Steirnernema unicornum.</title>
        <authorList>
            <person name="Castaneda-Alvarez C."/>
            <person name="Prodan S."/>
            <person name="Zamorano A."/>
            <person name="San-Blas E."/>
            <person name="Aballay E."/>
        </authorList>
    </citation>
    <scope>NUCLEOTIDE SEQUENCE [LARGE SCALE GENOMIC DNA]</scope>
    <source>
        <strain evidence="1 2">VLS</strain>
    </source>
</reference>